<evidence type="ECO:0000256" key="8">
    <source>
        <dbReference type="SAM" id="Phobius"/>
    </source>
</evidence>
<dbReference type="GO" id="GO:0046872">
    <property type="term" value="F:metal ion binding"/>
    <property type="evidence" value="ECO:0007669"/>
    <property type="project" value="UniProtKB-KW"/>
</dbReference>
<accession>A0A843Y910</accession>
<evidence type="ECO:0000313" key="9">
    <source>
        <dbReference type="EMBL" id="MQQ07720.1"/>
    </source>
</evidence>
<feature type="transmembrane region" description="Helical" evidence="8">
    <location>
        <begin position="73"/>
        <end position="93"/>
    </location>
</feature>
<dbReference type="AlphaFoldDB" id="A0A843Y910"/>
<feature type="transmembrane region" description="Helical" evidence="8">
    <location>
        <begin position="191"/>
        <end position="209"/>
    </location>
</feature>
<evidence type="ECO:0008006" key="11">
    <source>
        <dbReference type="Google" id="ProtNLM"/>
    </source>
</evidence>
<keyword evidence="6" id="KW-0479">Metal-binding</keyword>
<keyword evidence="5 8" id="KW-0472">Membrane</keyword>
<proteinExistence type="predicted"/>
<feature type="transmembrane region" description="Helical" evidence="8">
    <location>
        <begin position="157"/>
        <end position="176"/>
    </location>
</feature>
<reference evidence="9 10" key="1">
    <citation type="submission" date="2019-10" db="EMBL/GenBank/DDBJ databases">
        <title>Epibacterium sp. nov., isolated from seawater.</title>
        <authorList>
            <person name="Zhang X."/>
            <person name="Li N."/>
        </authorList>
    </citation>
    <scope>NUCLEOTIDE SEQUENCE [LARGE SCALE GENOMIC DNA]</scope>
    <source>
        <strain evidence="9 10">SM1979</strain>
    </source>
</reference>
<evidence type="ECO:0000256" key="4">
    <source>
        <dbReference type="ARBA" id="ARBA00022989"/>
    </source>
</evidence>
<dbReference type="InterPro" id="IPR008901">
    <property type="entry name" value="ACER"/>
</dbReference>
<comment type="caution">
    <text evidence="9">The sequence shown here is derived from an EMBL/GenBank/DDBJ whole genome shotgun (WGS) entry which is preliminary data.</text>
</comment>
<dbReference type="EMBL" id="WIBF01000002">
    <property type="protein sequence ID" value="MQQ07720.1"/>
    <property type="molecule type" value="Genomic_DNA"/>
</dbReference>
<evidence type="ECO:0000256" key="2">
    <source>
        <dbReference type="ARBA" id="ARBA00022692"/>
    </source>
</evidence>
<feature type="binding site" evidence="7">
    <location>
        <position position="190"/>
    </location>
    <ligand>
        <name>Zn(2+)</name>
        <dbReference type="ChEBI" id="CHEBI:29105"/>
        <note>catalytic</note>
    </ligand>
</feature>
<feature type="transmembrane region" description="Helical" evidence="8">
    <location>
        <begin position="130"/>
        <end position="150"/>
    </location>
</feature>
<dbReference type="GO" id="GO:0006672">
    <property type="term" value="P:ceramide metabolic process"/>
    <property type="evidence" value="ECO:0007669"/>
    <property type="project" value="InterPro"/>
</dbReference>
<comment type="cofactor">
    <cofactor evidence="7">
        <name>Zn(2+)</name>
        <dbReference type="ChEBI" id="CHEBI:29105"/>
    </cofactor>
</comment>
<evidence type="ECO:0000256" key="3">
    <source>
        <dbReference type="ARBA" id="ARBA00022801"/>
    </source>
</evidence>
<dbReference type="Proteomes" id="UP000444174">
    <property type="component" value="Unassembled WGS sequence"/>
</dbReference>
<keyword evidence="3" id="KW-0378">Hydrolase</keyword>
<dbReference type="GO" id="GO:0016811">
    <property type="term" value="F:hydrolase activity, acting on carbon-nitrogen (but not peptide) bonds, in linear amides"/>
    <property type="evidence" value="ECO:0007669"/>
    <property type="project" value="InterPro"/>
</dbReference>
<feature type="transmembrane region" description="Helical" evidence="8">
    <location>
        <begin position="23"/>
        <end position="41"/>
    </location>
</feature>
<dbReference type="Pfam" id="PF05875">
    <property type="entry name" value="Ceramidase"/>
    <property type="match status" value="1"/>
</dbReference>
<feature type="binding site" evidence="6">
    <location>
        <position position="21"/>
    </location>
    <ligand>
        <name>Ca(2+)</name>
        <dbReference type="ChEBI" id="CHEBI:29108"/>
    </ligand>
</feature>
<evidence type="ECO:0000256" key="7">
    <source>
        <dbReference type="PIRSR" id="PIRSR608901-2"/>
    </source>
</evidence>
<evidence type="ECO:0000256" key="5">
    <source>
        <dbReference type="ARBA" id="ARBA00023136"/>
    </source>
</evidence>
<keyword evidence="7" id="KW-0862">Zinc</keyword>
<feature type="transmembrane region" description="Helical" evidence="8">
    <location>
        <begin position="48"/>
        <end position="67"/>
    </location>
</feature>
<gene>
    <name evidence="9" type="ORF">GFB49_04560</name>
</gene>
<comment type="subcellular location">
    <subcellularLocation>
        <location evidence="1">Membrane</location>
        <topology evidence="1">Multi-pass membrane protein</topology>
    </subcellularLocation>
</comment>
<keyword evidence="4 8" id="KW-1133">Transmembrane helix</keyword>
<organism evidence="9 10">
    <name type="scientific">Tritonibacter litoralis</name>
    <dbReference type="NCBI Taxonomy" id="2662264"/>
    <lineage>
        <taxon>Bacteria</taxon>
        <taxon>Pseudomonadati</taxon>
        <taxon>Pseudomonadota</taxon>
        <taxon>Alphaproteobacteria</taxon>
        <taxon>Rhodobacterales</taxon>
        <taxon>Paracoccaceae</taxon>
        <taxon>Tritonibacter</taxon>
    </lineage>
</organism>
<protein>
    <recommendedName>
        <fullName evidence="11">Ceramidase</fullName>
    </recommendedName>
</protein>
<feature type="transmembrane region" description="Helical" evidence="8">
    <location>
        <begin position="105"/>
        <end position="124"/>
    </location>
</feature>
<keyword evidence="6" id="KW-0106">Calcium</keyword>
<dbReference type="GO" id="GO:0016020">
    <property type="term" value="C:membrane"/>
    <property type="evidence" value="ECO:0007669"/>
    <property type="project" value="UniProtKB-SubCell"/>
</dbReference>
<feature type="binding site" evidence="7">
    <location>
        <position position="68"/>
    </location>
    <ligand>
        <name>Zn(2+)</name>
        <dbReference type="ChEBI" id="CHEBI:29105"/>
        <note>catalytic</note>
    </ligand>
</feature>
<keyword evidence="10" id="KW-1185">Reference proteome</keyword>
<name>A0A843Y910_9RHOB</name>
<evidence type="ECO:0000256" key="1">
    <source>
        <dbReference type="ARBA" id="ARBA00004141"/>
    </source>
</evidence>
<sequence length="231" mass="25924">MELNRYVDAYCERLDPHYWAEPWNAVTNLAFVIVALLVWRLEKQHRAPMTAALCGIEAVIGVGSYLFHTHAVIWAMIADVTPIAGFVLVFIFAINRDILRLRPAYAYGLTALFFPFYALTLPMFQMLPGLGSSAVYGPVPLLILLYALYLSRRMPQLAQGFCIGAAILVLSMTLRTLDEPLCQIFPQGTHFMWHILNAVMLGWMIVVYGRAWRSQSGDQPSPTLASDAREG</sequence>
<evidence type="ECO:0000256" key="6">
    <source>
        <dbReference type="PIRSR" id="PIRSR608901-1"/>
    </source>
</evidence>
<evidence type="ECO:0000313" key="10">
    <source>
        <dbReference type="Proteomes" id="UP000444174"/>
    </source>
</evidence>
<dbReference type="RefSeq" id="WP_153214642.1">
    <property type="nucleotide sequence ID" value="NZ_WIBF01000002.1"/>
</dbReference>
<feature type="binding site" evidence="7">
    <location>
        <position position="194"/>
    </location>
    <ligand>
        <name>Zn(2+)</name>
        <dbReference type="ChEBI" id="CHEBI:29105"/>
        <note>catalytic</note>
    </ligand>
</feature>
<keyword evidence="2 8" id="KW-0812">Transmembrane</keyword>